<proteinExistence type="predicted"/>
<reference evidence="1" key="1">
    <citation type="submission" date="2020-02" db="EMBL/GenBank/DDBJ databases">
        <authorList>
            <person name="Palmer J.M."/>
        </authorList>
    </citation>
    <scope>NUCLEOTIDE SEQUENCE</scope>
    <source>
        <strain evidence="1">EPUS1.4</strain>
        <tissue evidence="1">Thallus</tissue>
    </source>
</reference>
<protein>
    <submittedName>
        <fullName evidence="1">Uncharacterized protein</fullName>
    </submittedName>
</protein>
<evidence type="ECO:0000313" key="2">
    <source>
        <dbReference type="Proteomes" id="UP000606974"/>
    </source>
</evidence>
<accession>A0A8H7AS23</accession>
<organism evidence="1 2">
    <name type="scientific">Endocarpon pusillum</name>
    <dbReference type="NCBI Taxonomy" id="364733"/>
    <lineage>
        <taxon>Eukaryota</taxon>
        <taxon>Fungi</taxon>
        <taxon>Dikarya</taxon>
        <taxon>Ascomycota</taxon>
        <taxon>Pezizomycotina</taxon>
        <taxon>Eurotiomycetes</taxon>
        <taxon>Chaetothyriomycetidae</taxon>
        <taxon>Verrucariales</taxon>
        <taxon>Verrucariaceae</taxon>
        <taxon>Endocarpon</taxon>
    </lineage>
</organism>
<name>A0A8H7AS23_9EURO</name>
<gene>
    <name evidence="1" type="ORF">GJ744_000083</name>
</gene>
<sequence>MCFSTVSRFSTCGHVKYSPWPGTVCPKFGDDPMVCPDYHVVKSTIDENCVDCKIKHRNEEAFAQNAAEARAKSRM</sequence>
<evidence type="ECO:0000313" key="1">
    <source>
        <dbReference type="EMBL" id="KAF7514313.1"/>
    </source>
</evidence>
<dbReference type="EMBL" id="JAACFV010000001">
    <property type="protein sequence ID" value="KAF7514313.1"/>
    <property type="molecule type" value="Genomic_DNA"/>
</dbReference>
<keyword evidence="2" id="KW-1185">Reference proteome</keyword>
<dbReference type="AlphaFoldDB" id="A0A8H7AS23"/>
<comment type="caution">
    <text evidence="1">The sequence shown here is derived from an EMBL/GenBank/DDBJ whole genome shotgun (WGS) entry which is preliminary data.</text>
</comment>
<dbReference type="Proteomes" id="UP000606974">
    <property type="component" value="Unassembled WGS sequence"/>
</dbReference>